<reference evidence="3 4" key="1">
    <citation type="submission" date="2018-06" db="EMBL/GenBank/DDBJ databases">
        <title>Complete Genomes of Monosporascus.</title>
        <authorList>
            <person name="Robinson A.J."/>
            <person name="Natvig D.O."/>
        </authorList>
    </citation>
    <scope>NUCLEOTIDE SEQUENCE [LARGE SCALE GENOMIC DNA]</scope>
    <source>
        <strain evidence="3 4">CBS 609.92</strain>
    </source>
</reference>
<feature type="transmembrane region" description="Helical" evidence="2">
    <location>
        <begin position="53"/>
        <end position="74"/>
    </location>
</feature>
<evidence type="ECO:0000256" key="2">
    <source>
        <dbReference type="SAM" id="Phobius"/>
    </source>
</evidence>
<keyword evidence="2" id="KW-0472">Membrane</keyword>
<evidence type="ECO:0000313" key="3">
    <source>
        <dbReference type="EMBL" id="RYO95031.1"/>
    </source>
</evidence>
<protein>
    <submittedName>
        <fullName evidence="3">Uncharacterized protein</fullName>
    </submittedName>
</protein>
<feature type="transmembrane region" description="Helical" evidence="2">
    <location>
        <begin position="167"/>
        <end position="188"/>
    </location>
</feature>
<evidence type="ECO:0000313" key="4">
    <source>
        <dbReference type="Proteomes" id="UP000294003"/>
    </source>
</evidence>
<keyword evidence="4" id="KW-1185">Reference proteome</keyword>
<organism evidence="3 4">
    <name type="scientific">Monosporascus cannonballus</name>
    <dbReference type="NCBI Taxonomy" id="155416"/>
    <lineage>
        <taxon>Eukaryota</taxon>
        <taxon>Fungi</taxon>
        <taxon>Dikarya</taxon>
        <taxon>Ascomycota</taxon>
        <taxon>Pezizomycotina</taxon>
        <taxon>Sordariomycetes</taxon>
        <taxon>Xylariomycetidae</taxon>
        <taxon>Xylariales</taxon>
        <taxon>Xylariales incertae sedis</taxon>
        <taxon>Monosporascus</taxon>
    </lineage>
</organism>
<keyword evidence="2" id="KW-0812">Transmembrane</keyword>
<name>A0ABY0HMP1_9PEZI</name>
<dbReference type="Proteomes" id="UP000294003">
    <property type="component" value="Unassembled WGS sequence"/>
</dbReference>
<keyword evidence="2" id="KW-1133">Transmembrane helix</keyword>
<feature type="region of interest" description="Disordered" evidence="1">
    <location>
        <begin position="274"/>
        <end position="296"/>
    </location>
</feature>
<sequence length="296" mass="32147">MALSDAKLGFSTVLVLLVVKAVFVATELFFVIKARGSSLGQGYQKLVTRLRNLAVWFGFSMAVVVAVLGGVTYIELDQTIDQHVVRDSEVCSKADADIVGDAVKEVGAGLLATQISLAISLLVPLGRHSLAPVDTLLGAMILDAQNIGLSIQLVAKETLASRWQVVMVWFGQVIGLITVGALVGGFTATNWLDTSECRCFSVFWWTWFTNCPSEFPGEVAPFWMYFGLRCTTVLHGGYISRTKMESFNLAERIEGDYPCNPCQACLGYTEDEVDKDKVSSGTPGKPGYSSRSFVTD</sequence>
<proteinExistence type="predicted"/>
<accession>A0ABY0HMP1</accession>
<dbReference type="EMBL" id="QJNS01000005">
    <property type="protein sequence ID" value="RYO95031.1"/>
    <property type="molecule type" value="Genomic_DNA"/>
</dbReference>
<gene>
    <name evidence="3" type="ORF">DL762_000224</name>
</gene>
<comment type="caution">
    <text evidence="3">The sequence shown here is derived from an EMBL/GenBank/DDBJ whole genome shotgun (WGS) entry which is preliminary data.</text>
</comment>
<evidence type="ECO:0000256" key="1">
    <source>
        <dbReference type="SAM" id="MobiDB-lite"/>
    </source>
</evidence>
<feature type="transmembrane region" description="Helical" evidence="2">
    <location>
        <begin position="12"/>
        <end position="32"/>
    </location>
</feature>